<name>A0ABU8RM13_9ACTN</name>
<proteinExistence type="predicted"/>
<evidence type="ECO:0000256" key="2">
    <source>
        <dbReference type="SAM" id="Phobius"/>
    </source>
</evidence>
<organism evidence="3 4">
    <name type="scientific">Pseudokineococcus basanitobsidens</name>
    <dbReference type="NCBI Taxonomy" id="1926649"/>
    <lineage>
        <taxon>Bacteria</taxon>
        <taxon>Bacillati</taxon>
        <taxon>Actinomycetota</taxon>
        <taxon>Actinomycetes</taxon>
        <taxon>Kineosporiales</taxon>
        <taxon>Kineosporiaceae</taxon>
        <taxon>Pseudokineococcus</taxon>
    </lineage>
</organism>
<feature type="region of interest" description="Disordered" evidence="1">
    <location>
        <begin position="1"/>
        <end position="25"/>
    </location>
</feature>
<evidence type="ECO:0008006" key="5">
    <source>
        <dbReference type="Google" id="ProtNLM"/>
    </source>
</evidence>
<evidence type="ECO:0000313" key="3">
    <source>
        <dbReference type="EMBL" id="MEJ5946100.1"/>
    </source>
</evidence>
<evidence type="ECO:0000313" key="4">
    <source>
        <dbReference type="Proteomes" id="UP001387100"/>
    </source>
</evidence>
<feature type="compositionally biased region" description="Gly residues" evidence="1">
    <location>
        <begin position="13"/>
        <end position="25"/>
    </location>
</feature>
<keyword evidence="2" id="KW-1133">Transmembrane helix</keyword>
<dbReference type="Proteomes" id="UP001387100">
    <property type="component" value="Unassembled WGS sequence"/>
</dbReference>
<evidence type="ECO:0000256" key="1">
    <source>
        <dbReference type="SAM" id="MobiDB-lite"/>
    </source>
</evidence>
<dbReference type="RefSeq" id="WP_339575484.1">
    <property type="nucleotide sequence ID" value="NZ_JBBIAA010000016.1"/>
</dbReference>
<comment type="caution">
    <text evidence="3">The sequence shown here is derived from an EMBL/GenBank/DDBJ whole genome shotgun (WGS) entry which is preliminary data.</text>
</comment>
<feature type="region of interest" description="Disordered" evidence="1">
    <location>
        <begin position="166"/>
        <end position="185"/>
    </location>
</feature>
<keyword evidence="2" id="KW-0472">Membrane</keyword>
<gene>
    <name evidence="3" type="ORF">WDZ17_12435</name>
</gene>
<reference evidence="3 4" key="1">
    <citation type="journal article" date="2017" name="Int. J. Syst. Evol. Microbiol.">
        <title>Pseudokineococcus basanitobsidens sp. nov., isolated from volcanic rock.</title>
        <authorList>
            <person name="Lee D.W."/>
            <person name="Park M.Y."/>
            <person name="Kim J.J."/>
            <person name="Kim B.S."/>
        </authorList>
    </citation>
    <scope>NUCLEOTIDE SEQUENCE [LARGE SCALE GENOMIC DNA]</scope>
    <source>
        <strain evidence="3 4">DSM 103726</strain>
    </source>
</reference>
<sequence>MGQREDEPEEPGRGGPAAPGGLGGLVGRADDEVRNDVATTAVVLGVLSVVLSVLTGVPALVAGLVGLVRARRLRTGAVRSGVAVALGVASVVVAVVVVRAVAPAWQTLQAVADGPADDLLVSGSPVVRAGAEEAVEVLEAVGLDPASLQCTPPAVGLDVTVTCTGDAPVPDGRSPGTDGPDGPVGRVDVAGSCPATVLRGEAVCDLRVGDERHRVRVVLRDGVPEAELLDG</sequence>
<feature type="transmembrane region" description="Helical" evidence="2">
    <location>
        <begin position="80"/>
        <end position="102"/>
    </location>
</feature>
<dbReference type="EMBL" id="JBBIAA010000016">
    <property type="protein sequence ID" value="MEJ5946100.1"/>
    <property type="molecule type" value="Genomic_DNA"/>
</dbReference>
<keyword evidence="2" id="KW-0812">Transmembrane</keyword>
<feature type="transmembrane region" description="Helical" evidence="2">
    <location>
        <begin position="41"/>
        <end position="68"/>
    </location>
</feature>
<protein>
    <recommendedName>
        <fullName evidence="5">DUF4190 domain-containing protein</fullName>
    </recommendedName>
</protein>
<accession>A0ABU8RM13</accession>
<keyword evidence="4" id="KW-1185">Reference proteome</keyword>